<keyword evidence="2" id="KW-1185">Reference proteome</keyword>
<dbReference type="AlphaFoldDB" id="J3KZD1"/>
<reference evidence="1" key="2">
    <citation type="submission" date="2013-04" db="UniProtKB">
        <authorList>
            <consortium name="EnsemblPlants"/>
        </authorList>
    </citation>
    <scope>IDENTIFICATION</scope>
</reference>
<protein>
    <submittedName>
        <fullName evidence="1">Uncharacterized protein</fullName>
    </submittedName>
</protein>
<proteinExistence type="predicted"/>
<sequence length="57" mass="6467">MELEFDTVKVHISAINLCFGIPLGTCEETFQQGKCHSSNSHSVLDKMRLLFSHLWST</sequence>
<name>J3KZD1_ORYBR</name>
<reference evidence="1" key="1">
    <citation type="journal article" date="2013" name="Nat. Commun.">
        <title>Whole-genome sequencing of Oryza brachyantha reveals mechanisms underlying Oryza genome evolution.</title>
        <authorList>
            <person name="Chen J."/>
            <person name="Huang Q."/>
            <person name="Gao D."/>
            <person name="Wang J."/>
            <person name="Lang Y."/>
            <person name="Liu T."/>
            <person name="Li B."/>
            <person name="Bai Z."/>
            <person name="Luis Goicoechea J."/>
            <person name="Liang C."/>
            <person name="Chen C."/>
            <person name="Zhang W."/>
            <person name="Sun S."/>
            <person name="Liao Y."/>
            <person name="Zhang X."/>
            <person name="Yang L."/>
            <person name="Song C."/>
            <person name="Wang M."/>
            <person name="Shi J."/>
            <person name="Liu G."/>
            <person name="Liu J."/>
            <person name="Zhou H."/>
            <person name="Zhou W."/>
            <person name="Yu Q."/>
            <person name="An N."/>
            <person name="Chen Y."/>
            <person name="Cai Q."/>
            <person name="Wang B."/>
            <person name="Liu B."/>
            <person name="Min J."/>
            <person name="Huang Y."/>
            <person name="Wu H."/>
            <person name="Li Z."/>
            <person name="Zhang Y."/>
            <person name="Yin Y."/>
            <person name="Song W."/>
            <person name="Jiang J."/>
            <person name="Jackson S.A."/>
            <person name="Wing R.A."/>
            <person name="Wang J."/>
            <person name="Chen M."/>
        </authorList>
    </citation>
    <scope>NUCLEOTIDE SEQUENCE [LARGE SCALE GENOMIC DNA]</scope>
    <source>
        <strain evidence="1">cv. IRGC 101232</strain>
    </source>
</reference>
<evidence type="ECO:0000313" key="2">
    <source>
        <dbReference type="Proteomes" id="UP000006038"/>
    </source>
</evidence>
<dbReference type="Proteomes" id="UP000006038">
    <property type="component" value="Chromosome 1"/>
</dbReference>
<dbReference type="HOGENOM" id="CLU_2999652_0_0_1"/>
<accession>J3KZD1</accession>
<evidence type="ECO:0000313" key="1">
    <source>
        <dbReference type="EnsemblPlants" id="OB01G23370.1"/>
    </source>
</evidence>
<organism evidence="1">
    <name type="scientific">Oryza brachyantha</name>
    <name type="common">malo sina</name>
    <dbReference type="NCBI Taxonomy" id="4533"/>
    <lineage>
        <taxon>Eukaryota</taxon>
        <taxon>Viridiplantae</taxon>
        <taxon>Streptophyta</taxon>
        <taxon>Embryophyta</taxon>
        <taxon>Tracheophyta</taxon>
        <taxon>Spermatophyta</taxon>
        <taxon>Magnoliopsida</taxon>
        <taxon>Liliopsida</taxon>
        <taxon>Poales</taxon>
        <taxon>Poaceae</taxon>
        <taxon>BOP clade</taxon>
        <taxon>Oryzoideae</taxon>
        <taxon>Oryzeae</taxon>
        <taxon>Oryzinae</taxon>
        <taxon>Oryza</taxon>
    </lineage>
</organism>
<dbReference type="EnsemblPlants" id="OB01G23370.1">
    <property type="protein sequence ID" value="OB01G23370.1"/>
    <property type="gene ID" value="OB01G23370"/>
</dbReference>
<dbReference type="Gramene" id="OB01G23370.1">
    <property type="protein sequence ID" value="OB01G23370.1"/>
    <property type="gene ID" value="OB01G23370"/>
</dbReference>